<dbReference type="PATRIC" id="fig|645517.4.peg.2332"/>
<dbReference type="STRING" id="645517.A6F65_02346"/>
<dbReference type="Gene3D" id="3.40.50.10610">
    <property type="entry name" value="ABC-type transport auxiliary lipoprotein component"/>
    <property type="match status" value="1"/>
</dbReference>
<accession>A0A1C7DAV9</accession>
<reference evidence="2 3" key="1">
    <citation type="submission" date="2016-07" db="EMBL/GenBank/DDBJ databases">
        <title>Complete genome sequence of Altererythrobacter namhicola JCM 16345T, containing esterase-encoding genes.</title>
        <authorList>
            <person name="Cheng H."/>
            <person name="Wu Y.-H."/>
            <person name="Jian S.-L."/>
            <person name="Huo Y.-Y."/>
            <person name="Wang C.-S."/>
            <person name="Xu X.-W."/>
        </authorList>
    </citation>
    <scope>NUCLEOTIDE SEQUENCE [LARGE SCALE GENOMIC DNA]</scope>
    <source>
        <strain evidence="2 3">JCM 16345</strain>
    </source>
</reference>
<evidence type="ECO:0000313" key="2">
    <source>
        <dbReference type="EMBL" id="ANU08629.1"/>
    </source>
</evidence>
<dbReference type="InterPro" id="IPR005586">
    <property type="entry name" value="ABC_trans_aux"/>
</dbReference>
<dbReference type="Proteomes" id="UP000092698">
    <property type="component" value="Chromosome"/>
</dbReference>
<dbReference type="SUPFAM" id="SSF159594">
    <property type="entry name" value="XCC0632-like"/>
    <property type="match status" value="1"/>
</dbReference>
<keyword evidence="3" id="KW-1185">Reference proteome</keyword>
<dbReference type="OrthoDB" id="7391077at2"/>
<sequence length="199" mass="21111">MAHPIRFPAIRGAAMALALLGLSGCISFGEDPPESLLTLTPDRLAAEGTGSQGDLQNALSVVPFDTPQRLNVTRVPVYVTDSSLAYLQDAIWVEKPARLFQRLISETIRSKGTRMIVDGDLGYTAGTKLSGTLSEMGYDADTGTVTVRFDATLRAQDGTVTTRRFEASETGIAPLAGPVGDALNRAANKVADEVAEWVG</sequence>
<evidence type="ECO:0000313" key="3">
    <source>
        <dbReference type="Proteomes" id="UP000092698"/>
    </source>
</evidence>
<organism evidence="2 3">
    <name type="scientific">Paraurantiacibacter namhicola</name>
    <dbReference type="NCBI Taxonomy" id="645517"/>
    <lineage>
        <taxon>Bacteria</taxon>
        <taxon>Pseudomonadati</taxon>
        <taxon>Pseudomonadota</taxon>
        <taxon>Alphaproteobacteria</taxon>
        <taxon>Sphingomonadales</taxon>
        <taxon>Erythrobacteraceae</taxon>
        <taxon>Paraurantiacibacter</taxon>
    </lineage>
</organism>
<protein>
    <recommendedName>
        <fullName evidence="1">ABC-type transport auxiliary lipoprotein component domain-containing protein</fullName>
    </recommendedName>
</protein>
<dbReference type="KEGG" id="anh:A6F65_02346"/>
<gene>
    <name evidence="2" type="ORF">A6F65_02346</name>
</gene>
<dbReference type="RefSeq" id="WP_067788989.1">
    <property type="nucleotide sequence ID" value="NZ_CP016545.1"/>
</dbReference>
<feature type="domain" description="ABC-type transport auxiliary lipoprotein component" evidence="1">
    <location>
        <begin position="48"/>
        <end position="195"/>
    </location>
</feature>
<name>A0A1C7DAV9_9SPHN</name>
<dbReference type="EMBL" id="CP016545">
    <property type="protein sequence ID" value="ANU08629.1"/>
    <property type="molecule type" value="Genomic_DNA"/>
</dbReference>
<proteinExistence type="predicted"/>
<dbReference type="AlphaFoldDB" id="A0A1C7DAV9"/>
<dbReference type="Pfam" id="PF03886">
    <property type="entry name" value="ABC_trans_aux"/>
    <property type="match status" value="1"/>
</dbReference>
<dbReference type="PROSITE" id="PS51257">
    <property type="entry name" value="PROKAR_LIPOPROTEIN"/>
    <property type="match status" value="1"/>
</dbReference>
<evidence type="ECO:0000259" key="1">
    <source>
        <dbReference type="Pfam" id="PF03886"/>
    </source>
</evidence>